<feature type="domain" description="Choline sulfatase enzyme C-terminal" evidence="4">
    <location>
        <begin position="392"/>
        <end position="443"/>
    </location>
</feature>
<evidence type="ECO:0000313" key="5">
    <source>
        <dbReference type="EMBL" id="AAV31654.1"/>
    </source>
</evidence>
<dbReference type="NCBIfam" id="TIGR03417">
    <property type="entry name" value="chol_sulfatase"/>
    <property type="match status" value="1"/>
</dbReference>
<keyword evidence="1" id="KW-0479">Metal-binding</keyword>
<sequence>MMTGRIPSNVGVFDNAGEFLSSEPTFAHYLRALGYQTTLCGKMHFVGPDQLHGFERRLTTDIYPSDYGWTADWSQIEEEYSPSRMSLHSVVEAGLCDRSLQIDYDEHVANTARQEIYDLARSSDKRPFLLHVSFTHPHNPFVTTKEFWDLYNHQKIAMPEVSHIPYEGRDPWSQRYYMTIRQDEFDITDEQLRNARHAYFAMTSYFDKLVGDLLDVLKTTNQMDNTYVFVISDHGDMIGERGMWFKFNPFEGSVRVPMIGMGPRLSHGHVEPALTTLADLLPTFVDIATDGKTGPYAGPIDGRSLFDLPDANSSDDIVFFEYCGEGVHAPALMCRQKHIKYISCGDDPEMMFDLHADPNEQVNLAADPEYATTLAEMRAHIGNRWDEPDLKQRVINSQKNRLFVQDAMKQGIFPSWDYTPPFDASRTYVRGAIDPNTTATKARKRFPFVPTTSPQKPRGG</sequence>
<dbReference type="Pfam" id="PF12411">
    <property type="entry name" value="Choline_sulf_C"/>
    <property type="match status" value="1"/>
</dbReference>
<evidence type="ECO:0000256" key="1">
    <source>
        <dbReference type="ARBA" id="ARBA00022723"/>
    </source>
</evidence>
<dbReference type="InterPro" id="IPR017785">
    <property type="entry name" value="Choline-sulfatase"/>
</dbReference>
<dbReference type="GO" id="GO:0046872">
    <property type="term" value="F:metal ion binding"/>
    <property type="evidence" value="ECO:0007669"/>
    <property type="project" value="UniProtKB-KW"/>
</dbReference>
<dbReference type="PANTHER" id="PTHR45953:SF1">
    <property type="entry name" value="IDURONATE 2-SULFATASE"/>
    <property type="match status" value="1"/>
</dbReference>
<evidence type="ECO:0000259" key="3">
    <source>
        <dbReference type="Pfam" id="PF00884"/>
    </source>
</evidence>
<reference evidence="5" key="1">
    <citation type="submission" date="2004-09" db="EMBL/GenBank/DDBJ databases">
        <title>SAR116.</title>
        <authorList>
            <person name="Sabehi G."/>
            <person name="Beja O."/>
        </authorList>
    </citation>
    <scope>NUCLEOTIDE SEQUENCE</scope>
</reference>
<dbReference type="InterPro" id="IPR025863">
    <property type="entry name" value="Choline_sulf_C_dom"/>
</dbReference>
<protein>
    <submittedName>
        <fullName evidence="5">Putative sulfatase</fullName>
    </submittedName>
</protein>
<organism evidence="5">
    <name type="scientific">uncultured alpha proteobacterium EBAC2C11</name>
    <dbReference type="NCBI Taxonomy" id="295349"/>
    <lineage>
        <taxon>Bacteria</taxon>
        <taxon>Pseudomonadati</taxon>
        <taxon>Pseudomonadota</taxon>
        <taxon>Alphaproteobacteria</taxon>
        <taxon>Candidatus Puniceispirillales</taxon>
        <taxon>environmental samples</taxon>
    </lineage>
</organism>
<keyword evidence="2" id="KW-0378">Hydrolase</keyword>
<dbReference type="EMBL" id="AY744399">
    <property type="protein sequence ID" value="AAV31654.1"/>
    <property type="molecule type" value="Genomic_DNA"/>
</dbReference>
<proteinExistence type="predicted"/>
<dbReference type="Pfam" id="PF00884">
    <property type="entry name" value="Sulfatase"/>
    <property type="match status" value="1"/>
</dbReference>
<dbReference type="InterPro" id="IPR017850">
    <property type="entry name" value="Alkaline_phosphatase_core_sf"/>
</dbReference>
<dbReference type="Gene3D" id="3.40.720.10">
    <property type="entry name" value="Alkaline Phosphatase, subunit A"/>
    <property type="match status" value="1"/>
</dbReference>
<dbReference type="InterPro" id="IPR000917">
    <property type="entry name" value="Sulfatase_N"/>
</dbReference>
<dbReference type="GO" id="GO:0005737">
    <property type="term" value="C:cytoplasm"/>
    <property type="evidence" value="ECO:0007669"/>
    <property type="project" value="TreeGrafter"/>
</dbReference>
<dbReference type="PANTHER" id="PTHR45953">
    <property type="entry name" value="IDURONATE 2-SULFATASE"/>
    <property type="match status" value="1"/>
</dbReference>
<evidence type="ECO:0000259" key="4">
    <source>
        <dbReference type="Pfam" id="PF12411"/>
    </source>
</evidence>
<accession>Q5UEW7</accession>
<dbReference type="AlphaFoldDB" id="Q5UEW7"/>
<dbReference type="SUPFAM" id="SSF53649">
    <property type="entry name" value="Alkaline phosphatase-like"/>
    <property type="match status" value="1"/>
</dbReference>
<name>Q5UEW7_9PROT</name>
<evidence type="ECO:0000256" key="2">
    <source>
        <dbReference type="ARBA" id="ARBA00022801"/>
    </source>
</evidence>
<feature type="domain" description="Sulfatase N-terminal" evidence="3">
    <location>
        <begin position="1"/>
        <end position="288"/>
    </location>
</feature>
<gene>
    <name evidence="5" type="ORF">Red2C11_70</name>
</gene>
<dbReference type="GO" id="GO:0008484">
    <property type="term" value="F:sulfuric ester hydrolase activity"/>
    <property type="evidence" value="ECO:0007669"/>
    <property type="project" value="TreeGrafter"/>
</dbReference>